<comment type="catalytic activity">
    <reaction evidence="11">
        <text>Couples ATP hydrolysis with the unwinding of duplex DNA by translocating in the 3'-5' direction.</text>
        <dbReference type="EC" id="5.6.2.4"/>
    </reaction>
</comment>
<dbReference type="NCBIfam" id="TIGR00643">
    <property type="entry name" value="recG"/>
    <property type="match status" value="1"/>
</dbReference>
<keyword evidence="5 17" id="KW-0347">Helicase</keyword>
<reference evidence="17 18" key="1">
    <citation type="submission" date="2019-12" db="EMBL/GenBank/DDBJ databases">
        <authorList>
            <person name="Alioto T."/>
            <person name="Alioto T."/>
            <person name="Gomez Garrido J."/>
        </authorList>
    </citation>
    <scope>NUCLEOTIDE SEQUENCE [LARGE SCALE GENOMIC DNA]</scope>
</reference>
<dbReference type="EC" id="5.6.2.4" evidence="12"/>
<organism evidence="17 18">
    <name type="scientific">Olea europaea subsp. europaea</name>
    <dbReference type="NCBI Taxonomy" id="158383"/>
    <lineage>
        <taxon>Eukaryota</taxon>
        <taxon>Viridiplantae</taxon>
        <taxon>Streptophyta</taxon>
        <taxon>Embryophyta</taxon>
        <taxon>Tracheophyta</taxon>
        <taxon>Spermatophyta</taxon>
        <taxon>Magnoliopsida</taxon>
        <taxon>eudicotyledons</taxon>
        <taxon>Gunneridae</taxon>
        <taxon>Pentapetalae</taxon>
        <taxon>asterids</taxon>
        <taxon>lamiids</taxon>
        <taxon>Lamiales</taxon>
        <taxon>Oleaceae</taxon>
        <taxon>Oleeae</taxon>
        <taxon>Olea</taxon>
    </lineage>
</organism>
<dbReference type="OrthoDB" id="416741at2759"/>
<evidence type="ECO:0000256" key="14">
    <source>
        <dbReference type="SAM" id="MobiDB-lite"/>
    </source>
</evidence>
<dbReference type="Pfam" id="PF00270">
    <property type="entry name" value="DEAD"/>
    <property type="match status" value="1"/>
</dbReference>
<evidence type="ECO:0000256" key="6">
    <source>
        <dbReference type="ARBA" id="ARBA00022840"/>
    </source>
</evidence>
<dbReference type="GO" id="GO:0016787">
    <property type="term" value="F:hydrolase activity"/>
    <property type="evidence" value="ECO:0007669"/>
    <property type="project" value="UniProtKB-KW"/>
</dbReference>
<keyword evidence="3" id="KW-0227">DNA damage</keyword>
<dbReference type="InterPro" id="IPR047112">
    <property type="entry name" value="RecG/Mfd"/>
</dbReference>
<dbReference type="Gramene" id="OE9A083099T4">
    <property type="protein sequence ID" value="OE9A083099C4"/>
    <property type="gene ID" value="OE9A083099"/>
</dbReference>
<dbReference type="SMART" id="SM00487">
    <property type="entry name" value="DEXDc"/>
    <property type="match status" value="1"/>
</dbReference>
<dbReference type="GO" id="GO:0006310">
    <property type="term" value="P:DNA recombination"/>
    <property type="evidence" value="ECO:0007669"/>
    <property type="project" value="UniProtKB-KW"/>
</dbReference>
<keyword evidence="7" id="KW-0238">DNA-binding</keyword>
<dbReference type="InterPro" id="IPR012340">
    <property type="entry name" value="NA-bd_OB-fold"/>
</dbReference>
<evidence type="ECO:0000256" key="12">
    <source>
        <dbReference type="ARBA" id="ARBA00034808"/>
    </source>
</evidence>
<dbReference type="Gene3D" id="3.40.50.300">
    <property type="entry name" value="P-loop containing nucleotide triphosphate hydrolases"/>
    <property type="match status" value="2"/>
</dbReference>
<dbReference type="InterPro" id="IPR045562">
    <property type="entry name" value="RecG_dom3_C"/>
</dbReference>
<dbReference type="PANTHER" id="PTHR47964:SF1">
    <property type="entry name" value="ATP-DEPENDENT DNA HELICASE HOMOLOG RECG, CHLOROPLASTIC"/>
    <property type="match status" value="1"/>
</dbReference>
<gene>
    <name evidence="17" type="ORF">OLEA9_A083099</name>
</gene>
<dbReference type="PROSITE" id="PS51194">
    <property type="entry name" value="HELICASE_CTER"/>
    <property type="match status" value="1"/>
</dbReference>
<dbReference type="SUPFAM" id="SSF50249">
    <property type="entry name" value="Nucleic acid-binding proteins"/>
    <property type="match status" value="2"/>
</dbReference>
<evidence type="ECO:0000256" key="3">
    <source>
        <dbReference type="ARBA" id="ARBA00022763"/>
    </source>
</evidence>
<dbReference type="PROSITE" id="PS51192">
    <property type="entry name" value="HELICASE_ATP_BIND_1"/>
    <property type="match status" value="1"/>
</dbReference>
<dbReference type="InterPro" id="IPR004609">
    <property type="entry name" value="ATP-dep_DNA_helicase_RecG"/>
</dbReference>
<evidence type="ECO:0000256" key="9">
    <source>
        <dbReference type="ARBA" id="ARBA00023204"/>
    </source>
</evidence>
<evidence type="ECO:0000256" key="7">
    <source>
        <dbReference type="ARBA" id="ARBA00023125"/>
    </source>
</evidence>
<dbReference type="InterPro" id="IPR001650">
    <property type="entry name" value="Helicase_C-like"/>
</dbReference>
<evidence type="ECO:0000256" key="4">
    <source>
        <dbReference type="ARBA" id="ARBA00022801"/>
    </source>
</evidence>
<evidence type="ECO:0000313" key="17">
    <source>
        <dbReference type="EMBL" id="CAA2986815.1"/>
    </source>
</evidence>
<dbReference type="InterPro" id="IPR014001">
    <property type="entry name" value="Helicase_ATP-bd"/>
</dbReference>
<evidence type="ECO:0000259" key="15">
    <source>
        <dbReference type="PROSITE" id="PS51192"/>
    </source>
</evidence>
<keyword evidence="4" id="KW-0378">Hydrolase</keyword>
<evidence type="ECO:0000256" key="13">
    <source>
        <dbReference type="ARBA" id="ARBA00048988"/>
    </source>
</evidence>
<feature type="region of interest" description="Disordered" evidence="14">
    <location>
        <begin position="112"/>
        <end position="140"/>
    </location>
</feature>
<dbReference type="PANTHER" id="PTHR47964">
    <property type="entry name" value="ATP-DEPENDENT DNA HELICASE HOMOLOG RECG, CHLOROPLASTIC"/>
    <property type="match status" value="1"/>
</dbReference>
<feature type="domain" description="Helicase C-terminal" evidence="16">
    <location>
        <begin position="936"/>
        <end position="1094"/>
    </location>
</feature>
<dbReference type="GO" id="GO:0043138">
    <property type="term" value="F:3'-5' DNA helicase activity"/>
    <property type="evidence" value="ECO:0007669"/>
    <property type="project" value="UniProtKB-EC"/>
</dbReference>
<evidence type="ECO:0000256" key="8">
    <source>
        <dbReference type="ARBA" id="ARBA00023172"/>
    </source>
</evidence>
<dbReference type="GO" id="GO:0006281">
    <property type="term" value="P:DNA repair"/>
    <property type="evidence" value="ECO:0007669"/>
    <property type="project" value="UniProtKB-KW"/>
</dbReference>
<dbReference type="Pfam" id="PF19833">
    <property type="entry name" value="RecG_dom3_C"/>
    <property type="match status" value="1"/>
</dbReference>
<name>A0A8S0S699_OLEEU</name>
<keyword evidence="8" id="KW-0233">DNA recombination</keyword>
<evidence type="ECO:0000256" key="2">
    <source>
        <dbReference type="ARBA" id="ARBA00022741"/>
    </source>
</evidence>
<keyword evidence="9" id="KW-0234">DNA repair</keyword>
<evidence type="ECO:0000313" key="18">
    <source>
        <dbReference type="Proteomes" id="UP000594638"/>
    </source>
</evidence>
<evidence type="ECO:0000256" key="11">
    <source>
        <dbReference type="ARBA" id="ARBA00034617"/>
    </source>
</evidence>
<keyword evidence="6" id="KW-0067">ATP-binding</keyword>
<dbReference type="AlphaFoldDB" id="A0A8S0S699"/>
<proteinExistence type="inferred from homology"/>
<dbReference type="Proteomes" id="UP000594638">
    <property type="component" value="Unassembled WGS sequence"/>
</dbReference>
<dbReference type="EMBL" id="CACTIH010003889">
    <property type="protein sequence ID" value="CAA2986815.1"/>
    <property type="molecule type" value="Genomic_DNA"/>
</dbReference>
<keyword evidence="2" id="KW-0547">Nucleotide-binding</keyword>
<feature type="region of interest" description="Disordered" evidence="14">
    <location>
        <begin position="367"/>
        <end position="395"/>
    </location>
</feature>
<evidence type="ECO:0000259" key="16">
    <source>
        <dbReference type="PROSITE" id="PS51194"/>
    </source>
</evidence>
<protein>
    <recommendedName>
        <fullName evidence="12">DNA 3'-5' helicase</fullName>
        <ecNumber evidence="12">5.6.2.4</ecNumber>
    </recommendedName>
</protein>
<accession>A0A8S0S699</accession>
<dbReference type="SUPFAM" id="SSF52540">
    <property type="entry name" value="P-loop containing nucleoside triphosphate hydrolases"/>
    <property type="match status" value="2"/>
</dbReference>
<evidence type="ECO:0000256" key="5">
    <source>
        <dbReference type="ARBA" id="ARBA00022806"/>
    </source>
</evidence>
<keyword evidence="18" id="KW-1185">Reference proteome</keyword>
<evidence type="ECO:0000256" key="10">
    <source>
        <dbReference type="ARBA" id="ARBA00023235"/>
    </source>
</evidence>
<dbReference type="GO" id="GO:0003677">
    <property type="term" value="F:DNA binding"/>
    <property type="evidence" value="ECO:0007669"/>
    <property type="project" value="UniProtKB-KW"/>
</dbReference>
<comment type="catalytic activity">
    <reaction evidence="13">
        <text>ATP + H2O = ADP + phosphate + H(+)</text>
        <dbReference type="Rhea" id="RHEA:13065"/>
        <dbReference type="ChEBI" id="CHEBI:15377"/>
        <dbReference type="ChEBI" id="CHEBI:15378"/>
        <dbReference type="ChEBI" id="CHEBI:30616"/>
        <dbReference type="ChEBI" id="CHEBI:43474"/>
        <dbReference type="ChEBI" id="CHEBI:456216"/>
        <dbReference type="EC" id="5.6.2.4"/>
    </reaction>
</comment>
<dbReference type="SMART" id="SM00490">
    <property type="entry name" value="HELICc"/>
    <property type="match status" value="1"/>
</dbReference>
<sequence>MGYNGLDDLIDNARAREKSHENTEFDVSLACKQFPSITLGYFPTVELYDGTTPSSGSRELLAPEILGGYLPSPVDTNWADPNCMYGPTDSLYAEISKDSSYLLEEKFKESPMYSQSPSLETEVENDSHLPRGQPCSSSSFQTQQTTISVAEILDKSISCISGLSKRQLNQLDNSGFHTLRKLLHHFPRTYADLQNAEVEIDDGQYLIFVGKIISSRTLFSKYIYVLQFSNGIYVFDHASRYNIFVFYLSYDEPVLMGYNGLDDLIDNARAREKSHENTEFDVSLACKQFPSITLGYFPTVELYDGTTPSSGSRELLAPEILGGYLPSPVDTNWADPNCMYGPTDSLYAEISKDSSYLLEEKFKESPMYSQSPSLETEVENDSHLPRGQPCSSSSFQTQQTTISVAEILDKSISCISGLSKRQLNQLDNSGFHTLRKLLHHFPRTYADLQNAEVEIDDGQYLIFVGKIISSRGIRASLSFSFLEVVVACEVADIEANSKCMDNEAESKRRKIYLHLKKFFRGARFTCQPFLRSLQDKHKEGDLVCVSGKVRTMRCEDHFEMREYNIDVLKDEGDSSLCSKGRPYPIYPSKKGLTPDLLRDIISRALKMLPDNLDPIPKDVTQDFGLLCLSDAYIGIHQPKNLNDADLARKRLIFDEFFYLQLGKLFQMLEGLDTKIEKDGLLDKYRKPELNSKFMEEWSCMTKKFVNALPYSLTPSQLSATSEIIWDLKRPVPMNRLLQGDVGCGKTVVAFLACMEVIGSDYQAAFMVPTELLAVQHYENLLQLLEKMEDIYNKPSVALLTGSTPTKQAQFIRKGLQAGDISLVIGTHTLIAEKVEFSALRIAIVDEQHRFGVVQRGRFNSKLYFNSISSKLASTSSKDSQKSDTVMAPHVLAMSATPIPRTLALALYGDMSLTQITDLPPGRTPVETYIIEGNETGFEKIYQMMEEELGGGGKVYLVYPVIEQSEQLPQLRAASADLETISGRFPSYNCGLLHGKMKSDEKDEALRRFRAGDTNILLSTQVIEIGVDIPDASMMVVMNAERFGIAQLHQLRGRVGRGERKSKCILSASTTTSLNRLKVLGKSSDGFYLANMDLLLRGPGDLLGKKQSGHLPEFPIARLEIDGNILQEAHLAALKVLGESHDLEKFSDLKAELSMRQPLCLLGD</sequence>
<comment type="caution">
    <text evidence="17">The sequence shown here is derived from an EMBL/GenBank/DDBJ whole genome shotgun (WGS) entry which is preliminary data.</text>
</comment>
<dbReference type="Pfam" id="PF00271">
    <property type="entry name" value="Helicase_C"/>
    <property type="match status" value="1"/>
</dbReference>
<keyword evidence="10" id="KW-0413">Isomerase</keyword>
<feature type="domain" description="Helicase ATP-binding" evidence="15">
    <location>
        <begin position="726"/>
        <end position="915"/>
    </location>
</feature>
<dbReference type="InterPro" id="IPR027417">
    <property type="entry name" value="P-loop_NTPase"/>
</dbReference>
<dbReference type="InterPro" id="IPR011545">
    <property type="entry name" value="DEAD/DEAH_box_helicase_dom"/>
</dbReference>
<dbReference type="Gramene" id="OE9A083099T2">
    <property type="protein sequence ID" value="OE9A083099C2"/>
    <property type="gene ID" value="OE9A083099"/>
</dbReference>
<dbReference type="GO" id="GO:0005524">
    <property type="term" value="F:ATP binding"/>
    <property type="evidence" value="ECO:0007669"/>
    <property type="project" value="UniProtKB-KW"/>
</dbReference>
<evidence type="ECO:0000256" key="1">
    <source>
        <dbReference type="ARBA" id="ARBA00007504"/>
    </source>
</evidence>
<dbReference type="CDD" id="cd17992">
    <property type="entry name" value="DEXHc_RecG"/>
    <property type="match status" value="1"/>
</dbReference>
<comment type="similarity">
    <text evidence="1">Belongs to the helicase family. RecG subfamily.</text>
</comment>